<name>A0A6J7USX1_9ZZZZ</name>
<proteinExistence type="predicted"/>
<sequence length="70" mass="7898">MNSSERAEFPDIQVVRVVQVEEEVRVVGRLAGAGSQSLDGDRARNTCRQRQATNPRPMAYHSYQLPLRSL</sequence>
<reference evidence="2" key="1">
    <citation type="submission" date="2020-05" db="EMBL/GenBank/DDBJ databases">
        <authorList>
            <person name="Chiriac C."/>
            <person name="Salcher M."/>
            <person name="Ghai R."/>
            <person name="Kavagutti S V."/>
        </authorList>
    </citation>
    <scope>NUCLEOTIDE SEQUENCE</scope>
</reference>
<organism evidence="2">
    <name type="scientific">freshwater metagenome</name>
    <dbReference type="NCBI Taxonomy" id="449393"/>
    <lineage>
        <taxon>unclassified sequences</taxon>
        <taxon>metagenomes</taxon>
        <taxon>ecological metagenomes</taxon>
    </lineage>
</organism>
<accession>A0A6J7USX1</accession>
<dbReference type="EMBL" id="CAFAAQ010000312">
    <property type="protein sequence ID" value="CAB4828017.1"/>
    <property type="molecule type" value="Genomic_DNA"/>
</dbReference>
<evidence type="ECO:0000313" key="1">
    <source>
        <dbReference type="EMBL" id="CAB4828017.1"/>
    </source>
</evidence>
<dbReference type="AlphaFoldDB" id="A0A6J7USX1"/>
<gene>
    <name evidence="1" type="ORF">UFOPK3046_02156</name>
    <name evidence="2" type="ORF">UFOPK4354_02115</name>
</gene>
<dbReference type="EMBL" id="CAFBQW010000365">
    <property type="protein sequence ID" value="CAB5069454.1"/>
    <property type="molecule type" value="Genomic_DNA"/>
</dbReference>
<evidence type="ECO:0000313" key="2">
    <source>
        <dbReference type="EMBL" id="CAB5069454.1"/>
    </source>
</evidence>
<protein>
    <submittedName>
        <fullName evidence="2">Unannotated protein</fullName>
    </submittedName>
</protein>